<keyword evidence="4" id="KW-1185">Reference proteome</keyword>
<evidence type="ECO:0000259" key="2">
    <source>
        <dbReference type="Pfam" id="PF14534"/>
    </source>
</evidence>
<proteinExistence type="predicted"/>
<comment type="caution">
    <text evidence="3">The sequence shown here is derived from an EMBL/GenBank/DDBJ whole genome shotgun (WGS) entry which is preliminary data.</text>
</comment>
<accession>A0ABU9AW97</accession>
<gene>
    <name evidence="3" type="ORF">WKV53_10400</name>
</gene>
<sequence>MNPNRILRACLAVALFASPGLRAEEEPDPAMAGLEKAAEAFVTAYNKKDAAAIAELFTEDGEMCGLTGDDLISGRDEIKAHYEEVFAEDDVPSLAIEVKSVRLVAPTLAIEDGTAHRTPPGENEPPRSTDYTASLLKGADGVWKIASTRKLKDSTDAAGQLAELADVLKGEWTTTKDGLRLDLAFGWDSSGKFLTGETLTTTADGEPQAGTMRISWDAAKKSIVSWIFDAEGGVSQGIWTATDDGWLVRSEGTTGDGETMTANQELTTDGKDTLIWAVTNKVIDGEKQPDGELRIVRQTPDPDSN</sequence>
<dbReference type="InterPro" id="IPR032710">
    <property type="entry name" value="NTF2-like_dom_sf"/>
</dbReference>
<organism evidence="3 4">
    <name type="scientific">Luteolibacter soli</name>
    <dbReference type="NCBI Taxonomy" id="3135280"/>
    <lineage>
        <taxon>Bacteria</taxon>
        <taxon>Pseudomonadati</taxon>
        <taxon>Verrucomicrobiota</taxon>
        <taxon>Verrucomicrobiia</taxon>
        <taxon>Verrucomicrobiales</taxon>
        <taxon>Verrucomicrobiaceae</taxon>
        <taxon>Luteolibacter</taxon>
    </lineage>
</organism>
<dbReference type="InterPro" id="IPR011944">
    <property type="entry name" value="Steroid_delta5-4_isomerase"/>
</dbReference>
<dbReference type="EMBL" id="JBBUKT010000003">
    <property type="protein sequence ID" value="MEK7950910.1"/>
    <property type="molecule type" value="Genomic_DNA"/>
</dbReference>
<dbReference type="SUPFAM" id="SSF54427">
    <property type="entry name" value="NTF2-like"/>
    <property type="match status" value="1"/>
</dbReference>
<name>A0ABU9AW97_9BACT</name>
<feature type="signal peptide" evidence="1">
    <location>
        <begin position="1"/>
        <end position="23"/>
    </location>
</feature>
<keyword evidence="1" id="KW-0732">Signal</keyword>
<protein>
    <submittedName>
        <fullName evidence="3">SgcJ/EcaC family oxidoreductase</fullName>
    </submittedName>
</protein>
<dbReference type="InterPro" id="IPR027843">
    <property type="entry name" value="DUF4440"/>
</dbReference>
<reference evidence="3 4" key="1">
    <citation type="submission" date="2024-04" db="EMBL/GenBank/DDBJ databases">
        <title>Luteolibacter sp. isolated from soil.</title>
        <authorList>
            <person name="An J."/>
        </authorList>
    </citation>
    <scope>NUCLEOTIDE SEQUENCE [LARGE SCALE GENOMIC DNA]</scope>
    <source>
        <strain evidence="3 4">Y139</strain>
    </source>
</reference>
<dbReference type="RefSeq" id="WP_341404511.1">
    <property type="nucleotide sequence ID" value="NZ_JBBUKT010000003.1"/>
</dbReference>
<feature type="domain" description="DUF4440" evidence="2">
    <location>
        <begin position="35"/>
        <end position="145"/>
    </location>
</feature>
<evidence type="ECO:0000313" key="3">
    <source>
        <dbReference type="EMBL" id="MEK7950910.1"/>
    </source>
</evidence>
<dbReference type="Gene3D" id="3.10.450.50">
    <property type="match status" value="1"/>
</dbReference>
<evidence type="ECO:0000313" key="4">
    <source>
        <dbReference type="Proteomes" id="UP001371305"/>
    </source>
</evidence>
<feature type="chain" id="PRO_5046748831" evidence="1">
    <location>
        <begin position="24"/>
        <end position="305"/>
    </location>
</feature>
<evidence type="ECO:0000256" key="1">
    <source>
        <dbReference type="SAM" id="SignalP"/>
    </source>
</evidence>
<dbReference type="Proteomes" id="UP001371305">
    <property type="component" value="Unassembled WGS sequence"/>
</dbReference>
<dbReference type="Pfam" id="PF14534">
    <property type="entry name" value="DUF4440"/>
    <property type="match status" value="1"/>
</dbReference>
<dbReference type="NCBIfam" id="TIGR02246">
    <property type="entry name" value="SgcJ/EcaC family oxidoreductase"/>
    <property type="match status" value="1"/>
</dbReference>